<feature type="region of interest" description="Disordered" evidence="1">
    <location>
        <begin position="285"/>
        <end position="305"/>
    </location>
</feature>
<name>A0ABU0D4J6_9BACI</name>
<proteinExistence type="predicted"/>
<dbReference type="RefSeq" id="WP_244681728.1">
    <property type="nucleotide sequence ID" value="NZ_JALIRM010000008.1"/>
</dbReference>
<dbReference type="EMBL" id="JAUSUO010000004">
    <property type="protein sequence ID" value="MDQ0343288.1"/>
    <property type="molecule type" value="Genomic_DNA"/>
</dbReference>
<evidence type="ECO:0000313" key="3">
    <source>
        <dbReference type="Proteomes" id="UP001232343"/>
    </source>
</evidence>
<keyword evidence="3" id="KW-1185">Reference proteome</keyword>
<dbReference type="Proteomes" id="UP001232343">
    <property type="component" value="Unassembled WGS sequence"/>
</dbReference>
<evidence type="ECO:0000313" key="2">
    <source>
        <dbReference type="EMBL" id="MDQ0343288.1"/>
    </source>
</evidence>
<reference evidence="2 3" key="1">
    <citation type="submission" date="2023-07" db="EMBL/GenBank/DDBJ databases">
        <title>Genomic Encyclopedia of Type Strains, Phase IV (KMG-IV): sequencing the most valuable type-strain genomes for metagenomic binning, comparative biology and taxonomic classification.</title>
        <authorList>
            <person name="Goeker M."/>
        </authorList>
    </citation>
    <scope>NUCLEOTIDE SEQUENCE [LARGE SCALE GENOMIC DNA]</scope>
    <source>
        <strain evidence="2 3">DSM 27848</strain>
    </source>
</reference>
<dbReference type="SUPFAM" id="SSF51126">
    <property type="entry name" value="Pectin lyase-like"/>
    <property type="match status" value="1"/>
</dbReference>
<evidence type="ECO:0000256" key="1">
    <source>
        <dbReference type="SAM" id="MobiDB-lite"/>
    </source>
</evidence>
<gene>
    <name evidence="2" type="ORF">J2S14_002102</name>
</gene>
<evidence type="ECO:0008006" key="4">
    <source>
        <dbReference type="Google" id="ProtNLM"/>
    </source>
</evidence>
<protein>
    <recommendedName>
        <fullName evidence="4">DUF1565 domain-containing protein</fullName>
    </recommendedName>
</protein>
<organism evidence="2 3">
    <name type="scientific">Lederbergia wuyishanensis</name>
    <dbReference type="NCBI Taxonomy" id="1347903"/>
    <lineage>
        <taxon>Bacteria</taxon>
        <taxon>Bacillati</taxon>
        <taxon>Bacillota</taxon>
        <taxon>Bacilli</taxon>
        <taxon>Bacillales</taxon>
        <taxon>Bacillaceae</taxon>
        <taxon>Lederbergia</taxon>
    </lineage>
</organism>
<comment type="caution">
    <text evidence="2">The sequence shown here is derived from an EMBL/GenBank/DDBJ whole genome shotgun (WGS) entry which is preliminary data.</text>
</comment>
<sequence length="305" mass="32969">MLYVPNQWKNREVERPRTFSMQDNGDGTITLIPAEGAVIEAGTPIIASNMNNIEEGIVGAYQALDEHEAERLQDGVHGLATTQNIIYYVDAVKGNDNNNGLTKDTAFKNIQTAIDKLPKIIMHDVRIRVLPGDYSSQGIIEVHGFRSMRSLLSSVNDFKIIAFDGDVEITDIAKAINYKVYAIRVTNCHATVSVSSFYPTNTDYAFGLGVDSSARVLFMSCMDSVSASRDGIFASASRVENHGCSLSNKAFAISSRRSAHVYSAASSGSQNQVALYATEGGVISKRTGQPSGTTAERIDNGGAIR</sequence>
<accession>A0ABU0D4J6</accession>
<dbReference type="InterPro" id="IPR011050">
    <property type="entry name" value="Pectin_lyase_fold/virulence"/>
</dbReference>